<name>Q2NC55_ERYLH</name>
<evidence type="ECO:0000313" key="7">
    <source>
        <dbReference type="Proteomes" id="UP000008808"/>
    </source>
</evidence>
<keyword evidence="2 5" id="KW-0812">Transmembrane</keyword>
<dbReference type="Pfam" id="PF05101">
    <property type="entry name" value="VirB3"/>
    <property type="match status" value="1"/>
</dbReference>
<keyword evidence="3 5" id="KW-1133">Transmembrane helix</keyword>
<evidence type="ECO:0000256" key="3">
    <source>
        <dbReference type="ARBA" id="ARBA00022989"/>
    </source>
</evidence>
<evidence type="ECO:0000256" key="2">
    <source>
        <dbReference type="ARBA" id="ARBA00022692"/>
    </source>
</evidence>
<dbReference type="STRING" id="314225.ELI_03220"/>
<reference evidence="7" key="1">
    <citation type="journal article" date="2009" name="J. Bacteriol.">
        <title>Complete genome sequence of Erythrobacter litoralis HTCC2594.</title>
        <authorList>
            <person name="Oh H.M."/>
            <person name="Giovannoni S.J."/>
            <person name="Ferriera S."/>
            <person name="Johnson J."/>
            <person name="Cho J.C."/>
        </authorList>
    </citation>
    <scope>NUCLEOTIDE SEQUENCE [LARGE SCALE GENOMIC DNA]</scope>
    <source>
        <strain evidence="7">HTCC2594</strain>
    </source>
</reference>
<evidence type="ECO:0000256" key="1">
    <source>
        <dbReference type="ARBA" id="ARBA00004370"/>
    </source>
</evidence>
<sequence length="94" mass="10943">MTDLVRHPVHRALTRPQMFAGVTMNFFIINLMVTTIAFLILKSFWIIPVPIITHAIGYFVSLREPRVFDLWITKVSMCPRVKNYKTWGCNSYAP</sequence>
<dbReference type="eggNOG" id="COG3702">
    <property type="taxonomic scope" value="Bacteria"/>
</dbReference>
<accession>Q2NC55</accession>
<gene>
    <name evidence="6" type="ordered locus">ELI_03220</name>
</gene>
<dbReference type="HOGENOM" id="CLU_158477_3_0_5"/>
<proteinExistence type="predicted"/>
<evidence type="ECO:0000256" key="5">
    <source>
        <dbReference type="SAM" id="Phobius"/>
    </source>
</evidence>
<evidence type="ECO:0000256" key="4">
    <source>
        <dbReference type="ARBA" id="ARBA00023136"/>
    </source>
</evidence>
<comment type="subcellular location">
    <subcellularLocation>
        <location evidence="1">Membrane</location>
    </subcellularLocation>
</comment>
<dbReference type="OrthoDB" id="5638399at2"/>
<dbReference type="EMBL" id="CP000157">
    <property type="protein sequence ID" value="ABC62736.1"/>
    <property type="molecule type" value="Genomic_DNA"/>
</dbReference>
<evidence type="ECO:0000313" key="6">
    <source>
        <dbReference type="EMBL" id="ABC62736.1"/>
    </source>
</evidence>
<feature type="transmembrane region" description="Helical" evidence="5">
    <location>
        <begin position="20"/>
        <end position="41"/>
    </location>
</feature>
<dbReference type="Proteomes" id="UP000008808">
    <property type="component" value="Chromosome"/>
</dbReference>
<dbReference type="AlphaFoldDB" id="Q2NC55"/>
<keyword evidence="7" id="KW-1185">Reference proteome</keyword>
<dbReference type="RefSeq" id="WP_011413612.1">
    <property type="nucleotide sequence ID" value="NC_007722.1"/>
</dbReference>
<dbReference type="KEGG" id="eli:ELI_03220"/>
<dbReference type="GO" id="GO:0016020">
    <property type="term" value="C:membrane"/>
    <property type="evidence" value="ECO:0007669"/>
    <property type="project" value="UniProtKB-SubCell"/>
</dbReference>
<organism evidence="6 7">
    <name type="scientific">Erythrobacter litoralis (strain HTCC2594)</name>
    <dbReference type="NCBI Taxonomy" id="314225"/>
    <lineage>
        <taxon>Bacteria</taxon>
        <taxon>Pseudomonadati</taxon>
        <taxon>Pseudomonadota</taxon>
        <taxon>Alphaproteobacteria</taxon>
        <taxon>Sphingomonadales</taxon>
        <taxon>Erythrobacteraceae</taxon>
        <taxon>Erythrobacter/Porphyrobacter group</taxon>
        <taxon>Erythrobacter</taxon>
    </lineage>
</organism>
<dbReference type="InterPro" id="IPR007792">
    <property type="entry name" value="T4SS_VirB3/TrbD/AvhB"/>
</dbReference>
<protein>
    <submittedName>
        <fullName evidence="6">Type IV secretion system protein B3, putative</fullName>
    </submittedName>
</protein>
<keyword evidence="4 5" id="KW-0472">Membrane</keyword>